<reference evidence="8 9" key="1">
    <citation type="journal article" date="2018" name="Elife">
        <title>Firefly genomes illuminate parallel origins of bioluminescence in beetles.</title>
        <authorList>
            <person name="Fallon T.R."/>
            <person name="Lower S.E."/>
            <person name="Chang C.H."/>
            <person name="Bessho-Uehara M."/>
            <person name="Martin G.J."/>
            <person name="Bewick A.J."/>
            <person name="Behringer M."/>
            <person name="Debat H.J."/>
            <person name="Wong I."/>
            <person name="Day J.C."/>
            <person name="Suvorov A."/>
            <person name="Silva C.J."/>
            <person name="Stanger-Hall K.F."/>
            <person name="Hall D.W."/>
            <person name="Schmitz R.J."/>
            <person name="Nelson D.R."/>
            <person name="Lewis S.M."/>
            <person name="Shigenobu S."/>
            <person name="Bybee S.M."/>
            <person name="Larracuente A.M."/>
            <person name="Oba Y."/>
            <person name="Weng J.K."/>
        </authorList>
    </citation>
    <scope>NUCLEOTIDE SEQUENCE [LARGE SCALE GENOMIC DNA]</scope>
    <source>
        <strain evidence="8">1611_PpyrPB1</strain>
        <tissue evidence="8">Whole body</tissue>
    </source>
</reference>
<dbReference type="EMBL" id="VVIM01001702">
    <property type="protein sequence ID" value="KAB0790194.1"/>
    <property type="molecule type" value="Genomic_DNA"/>
</dbReference>
<gene>
    <name evidence="8" type="ORF">PPYR_15474</name>
</gene>
<keyword evidence="9" id="KW-1185">Reference proteome</keyword>
<dbReference type="InterPro" id="IPR038441">
    <property type="entry name" value="THAP_Znf_sf"/>
</dbReference>
<accession>A0A5N3ZYQ5</accession>
<evidence type="ECO:0000256" key="2">
    <source>
        <dbReference type="ARBA" id="ARBA00022771"/>
    </source>
</evidence>
<dbReference type="InterPro" id="IPR006612">
    <property type="entry name" value="THAP_Znf"/>
</dbReference>
<dbReference type="Proteomes" id="UP000327044">
    <property type="component" value="Unassembled WGS sequence"/>
</dbReference>
<dbReference type="InterPro" id="IPR048365">
    <property type="entry name" value="TNP-like_RNaseH_N"/>
</dbReference>
<evidence type="ECO:0000256" key="5">
    <source>
        <dbReference type="PROSITE-ProRule" id="PRU00309"/>
    </source>
</evidence>
<feature type="domain" description="THAP-type" evidence="7">
    <location>
        <begin position="1"/>
        <end position="93"/>
    </location>
</feature>
<evidence type="ECO:0000256" key="4">
    <source>
        <dbReference type="ARBA" id="ARBA00023125"/>
    </source>
</evidence>
<dbReference type="InterPro" id="IPR022242">
    <property type="entry name" value="TNP-like_C"/>
</dbReference>
<name>A0A5N3ZYQ5_PHOPY</name>
<dbReference type="GO" id="GO:0008270">
    <property type="term" value="F:zinc ion binding"/>
    <property type="evidence" value="ECO:0007669"/>
    <property type="project" value="UniProtKB-KW"/>
</dbReference>
<evidence type="ECO:0000256" key="6">
    <source>
        <dbReference type="SAM" id="Coils"/>
    </source>
</evidence>
<proteinExistence type="predicted"/>
<dbReference type="SMART" id="SM00692">
    <property type="entry name" value="DM3"/>
    <property type="match status" value="1"/>
</dbReference>
<keyword evidence="4 5" id="KW-0238">DNA-binding</keyword>
<dbReference type="AlphaFoldDB" id="A0A5N3ZYQ5"/>
<dbReference type="Pfam" id="PF05485">
    <property type="entry name" value="THAP"/>
    <property type="match status" value="1"/>
</dbReference>
<dbReference type="InterPro" id="IPR052224">
    <property type="entry name" value="THAP_domain_protein"/>
</dbReference>
<protein>
    <recommendedName>
        <fullName evidence="7">THAP-type domain-containing protein</fullName>
    </recommendedName>
</protein>
<dbReference type="SMART" id="SM00980">
    <property type="entry name" value="THAP"/>
    <property type="match status" value="1"/>
</dbReference>
<dbReference type="PANTHER" id="PTHR46927">
    <property type="entry name" value="AGAP005574-PA"/>
    <property type="match status" value="1"/>
</dbReference>
<dbReference type="Pfam" id="PF21787">
    <property type="entry name" value="TNP-like_RNaseH_N"/>
    <property type="match status" value="1"/>
</dbReference>
<organism evidence="8 9">
    <name type="scientific">Photinus pyralis</name>
    <name type="common">Common eastern firefly</name>
    <name type="synonym">Lampyris pyralis</name>
    <dbReference type="NCBI Taxonomy" id="7054"/>
    <lineage>
        <taxon>Eukaryota</taxon>
        <taxon>Metazoa</taxon>
        <taxon>Ecdysozoa</taxon>
        <taxon>Arthropoda</taxon>
        <taxon>Hexapoda</taxon>
        <taxon>Insecta</taxon>
        <taxon>Pterygota</taxon>
        <taxon>Neoptera</taxon>
        <taxon>Endopterygota</taxon>
        <taxon>Coleoptera</taxon>
        <taxon>Polyphaga</taxon>
        <taxon>Elateriformia</taxon>
        <taxon>Elateroidea</taxon>
        <taxon>Lampyridae</taxon>
        <taxon>Lampyrinae</taxon>
        <taxon>Photinus</taxon>
    </lineage>
</organism>
<evidence type="ECO:0000256" key="3">
    <source>
        <dbReference type="ARBA" id="ARBA00022833"/>
    </source>
</evidence>
<dbReference type="Pfam" id="PF12596">
    <property type="entry name" value="Tnp_P_element_C"/>
    <property type="match status" value="1"/>
</dbReference>
<dbReference type="InParanoid" id="A0A5N3ZYQ5"/>
<dbReference type="PROSITE" id="PS50950">
    <property type="entry name" value="ZF_THAP"/>
    <property type="match status" value="1"/>
</dbReference>
<feature type="coiled-coil region" evidence="6">
    <location>
        <begin position="149"/>
        <end position="204"/>
    </location>
</feature>
<sequence>MTGTRCTVATCKNSLEKSKKEGKDIKYHRFPKDVVTAKIWAQKCRRDGQWNIRSCHICSEHFTDEDYERDLKGEMLGSPLKRKLKSTAVPTKQLPSLPQCSITNPRYERAERRRNKQIVEELLNDANSVVDSIDVDKQVSQSTTENVSHNNKEAQYEDLLSKCNQLLQEKSEMQKLLSVKEQLLTEALNNIKLLEKRLLKTNNALEGEQSFRLNIEKALNGFLSKSQLDLVLGKKKKIVWRSDDISKAFAIRYFSKRCYTYLRETLKYPLPGISSLQRWASRLDLRQGLLMNVLKFLEIGGNNLTEFEKVCIIQFDEVKVNSVYEYDRKADEVLGPHSQMQVVLIRGLFSSWKQPIYLGFDQKMTQEILLDIIRKLNDISYSVVGCVSDCGGGNIGLWKELGITKDSNFFKHPVTNENIYYFPDVPHLLKLTRNWLVDTGFVLSDGKNPGITQKNLNTLAQGEQDEYIVAKVILKCGVSVDSEADNMLDDTSGSEDILSSPSDVLGSHNSVNSQSEADGFNYMAGWIARKYKNKYPEMGNYSYAVKTGDHDYVIPQWVQHLSHGGLTVPSEKWSSEIKLLDSLYNKFHKDTFRKGNNVTKRLVDVGKKKYPSVPEEILKTFFLQRTFIRIKYLNLKKKENSFKRKYVNVTQKKMKKLCS</sequence>
<evidence type="ECO:0000259" key="7">
    <source>
        <dbReference type="PROSITE" id="PS50950"/>
    </source>
</evidence>
<evidence type="ECO:0000256" key="1">
    <source>
        <dbReference type="ARBA" id="ARBA00022723"/>
    </source>
</evidence>
<dbReference type="PANTHER" id="PTHR46927:SF3">
    <property type="entry name" value="THAP-TYPE DOMAIN-CONTAINING PROTEIN"/>
    <property type="match status" value="1"/>
</dbReference>
<keyword evidence="1" id="KW-0479">Metal-binding</keyword>
<dbReference type="SUPFAM" id="SSF57716">
    <property type="entry name" value="Glucocorticoid receptor-like (DNA-binding domain)"/>
    <property type="match status" value="1"/>
</dbReference>
<evidence type="ECO:0000313" key="9">
    <source>
        <dbReference type="Proteomes" id="UP000327044"/>
    </source>
</evidence>
<keyword evidence="3" id="KW-0862">Zinc</keyword>
<evidence type="ECO:0000313" key="8">
    <source>
        <dbReference type="EMBL" id="KAB0790194.1"/>
    </source>
</evidence>
<keyword evidence="2 5" id="KW-0863">Zinc-finger</keyword>
<dbReference type="GO" id="GO:0003677">
    <property type="term" value="F:DNA binding"/>
    <property type="evidence" value="ECO:0007669"/>
    <property type="project" value="UniProtKB-UniRule"/>
</dbReference>
<comment type="caution">
    <text evidence="8">The sequence shown here is derived from an EMBL/GenBank/DDBJ whole genome shotgun (WGS) entry which is preliminary data.</text>
</comment>
<keyword evidence="6" id="KW-0175">Coiled coil</keyword>
<dbReference type="Gene3D" id="6.20.210.20">
    <property type="entry name" value="THAP domain"/>
    <property type="match status" value="1"/>
</dbReference>